<evidence type="ECO:0000313" key="2">
    <source>
        <dbReference type="Proteomes" id="UP000001902"/>
    </source>
</evidence>
<sequence length="66" mass="7580">MPQLFRIGPYLIYFWSNENNPVEPVHVHIAEGKPSPNATKVWITESGGSSQQQPIPRFHNGRWSCF</sequence>
<dbReference type="AlphaFoldDB" id="D2RJ14"/>
<protein>
    <recommendedName>
        <fullName evidence="3">DUF4160 domain-containing protein</fullName>
    </recommendedName>
</protein>
<gene>
    <name evidence="1" type="ordered locus">Acfer_0672</name>
</gene>
<reference evidence="1 2" key="1">
    <citation type="journal article" date="2010" name="Stand. Genomic Sci.">
        <title>Complete genome sequence of Acidaminococcus fermentans type strain (VR4).</title>
        <authorList>
            <person name="Chang Y.J."/>
            <person name="Pukall R."/>
            <person name="Saunders E."/>
            <person name="Lapidus A."/>
            <person name="Copeland A."/>
            <person name="Nolan M."/>
            <person name="Glavina Del Rio T."/>
            <person name="Lucas S."/>
            <person name="Chen F."/>
            <person name="Tice H."/>
            <person name="Cheng J.F."/>
            <person name="Han C."/>
            <person name="Detter J.C."/>
            <person name="Bruce D."/>
            <person name="Goodwin L."/>
            <person name="Pitluck S."/>
            <person name="Mikhailova N."/>
            <person name="Liolios K."/>
            <person name="Pati A."/>
            <person name="Ivanova N."/>
            <person name="Mavromatis K."/>
            <person name="Chen A."/>
            <person name="Palaniappan K."/>
            <person name="Land M."/>
            <person name="Hauser L."/>
            <person name="Jeffries C.D."/>
            <person name="Brettin T."/>
            <person name="Rohde M."/>
            <person name="Goker M."/>
            <person name="Bristow J."/>
            <person name="Eisen J.A."/>
            <person name="Markowitz V."/>
            <person name="Hugenholtz P."/>
            <person name="Kyrpides N.C."/>
            <person name="Klenk H.P."/>
        </authorList>
    </citation>
    <scope>NUCLEOTIDE SEQUENCE [LARGE SCALE GENOMIC DNA]</scope>
    <source>
        <strain evidence="2">ATCC 25085 / DSM 20731 / CCUG 9996 / CIP 106432 / VR4</strain>
    </source>
</reference>
<dbReference type="Pfam" id="PF13711">
    <property type="entry name" value="DUF4160"/>
    <property type="match status" value="1"/>
</dbReference>
<dbReference type="Proteomes" id="UP000001902">
    <property type="component" value="Chromosome"/>
</dbReference>
<keyword evidence="2" id="KW-1185">Reference proteome</keyword>
<dbReference type="GeneID" id="99058196"/>
<dbReference type="KEGG" id="afn:Acfer_0672"/>
<evidence type="ECO:0000313" key="1">
    <source>
        <dbReference type="EMBL" id="ADB47066.1"/>
    </source>
</evidence>
<dbReference type="eggNOG" id="ENOG5030AHI">
    <property type="taxonomic scope" value="Bacteria"/>
</dbReference>
<evidence type="ECO:0008006" key="3">
    <source>
        <dbReference type="Google" id="ProtNLM"/>
    </source>
</evidence>
<organism evidence="1 2">
    <name type="scientific">Acidaminococcus fermentans (strain ATCC 25085 / DSM 20731 / CCUG 9996 / CIP 106432 / VR4)</name>
    <dbReference type="NCBI Taxonomy" id="591001"/>
    <lineage>
        <taxon>Bacteria</taxon>
        <taxon>Bacillati</taxon>
        <taxon>Bacillota</taxon>
        <taxon>Negativicutes</taxon>
        <taxon>Acidaminococcales</taxon>
        <taxon>Acidaminococcaceae</taxon>
        <taxon>Acidaminococcus</taxon>
    </lineage>
</organism>
<accession>D2RJ14</accession>
<proteinExistence type="predicted"/>
<dbReference type="InterPro" id="IPR025427">
    <property type="entry name" value="DUF4160"/>
</dbReference>
<dbReference type="RefSeq" id="WP_012938056.1">
    <property type="nucleotide sequence ID" value="NC_013740.1"/>
</dbReference>
<dbReference type="HOGENOM" id="CLU_2821264_0_0_9"/>
<name>D2RJ14_ACIFV</name>
<dbReference type="EMBL" id="CP001859">
    <property type="protein sequence ID" value="ADB47066.1"/>
    <property type="molecule type" value="Genomic_DNA"/>
</dbReference>